<protein>
    <recommendedName>
        <fullName evidence="1">E3 ubiquitin-protein ligase PPP1R11</fullName>
    </recommendedName>
    <alternativeName>
        <fullName evidence="2">Protein phosphatase 1 regulatory subunit 11</fullName>
    </alternativeName>
</protein>
<dbReference type="Pfam" id="PF07491">
    <property type="entry name" value="PPI_Ypi1"/>
    <property type="match status" value="1"/>
</dbReference>
<feature type="region of interest" description="Disordered" evidence="3">
    <location>
        <begin position="1"/>
        <end position="23"/>
    </location>
</feature>
<dbReference type="Proteomes" id="UP000050640">
    <property type="component" value="Unplaced"/>
</dbReference>
<organism evidence="4 5">
    <name type="scientific">Elaeophora elaphi</name>
    <dbReference type="NCBI Taxonomy" id="1147741"/>
    <lineage>
        <taxon>Eukaryota</taxon>
        <taxon>Metazoa</taxon>
        <taxon>Ecdysozoa</taxon>
        <taxon>Nematoda</taxon>
        <taxon>Chromadorea</taxon>
        <taxon>Rhabditida</taxon>
        <taxon>Spirurina</taxon>
        <taxon>Spiruromorpha</taxon>
        <taxon>Filarioidea</taxon>
        <taxon>Onchocercidae</taxon>
        <taxon>Elaeophora</taxon>
    </lineage>
</organism>
<feature type="region of interest" description="Disordered" evidence="3">
    <location>
        <begin position="141"/>
        <end position="160"/>
    </location>
</feature>
<evidence type="ECO:0000313" key="4">
    <source>
        <dbReference type="Proteomes" id="UP000050640"/>
    </source>
</evidence>
<evidence type="ECO:0000256" key="2">
    <source>
        <dbReference type="ARBA" id="ARBA00031039"/>
    </source>
</evidence>
<dbReference type="GO" id="GO:0008157">
    <property type="term" value="F:protein phosphatase 1 binding"/>
    <property type="evidence" value="ECO:0007669"/>
    <property type="project" value="TreeGrafter"/>
</dbReference>
<dbReference type="PANTHER" id="PTHR20835:SF0">
    <property type="entry name" value="E3 UBIQUITIN-PROTEIN LIGASE PPP1R11"/>
    <property type="match status" value="1"/>
</dbReference>
<proteinExistence type="predicted"/>
<keyword evidence="4" id="KW-1185">Reference proteome</keyword>
<dbReference type="GO" id="GO:0005634">
    <property type="term" value="C:nucleus"/>
    <property type="evidence" value="ECO:0007669"/>
    <property type="project" value="TreeGrafter"/>
</dbReference>
<dbReference type="WBParaSite" id="EEL_0000582101-mRNA-1">
    <property type="protein sequence ID" value="EEL_0000582101-mRNA-1"/>
    <property type="gene ID" value="EEL_0000582101"/>
</dbReference>
<dbReference type="AlphaFoldDB" id="A0A0R3RUV1"/>
<evidence type="ECO:0000256" key="3">
    <source>
        <dbReference type="SAM" id="MobiDB-lite"/>
    </source>
</evidence>
<feature type="region of interest" description="Disordered" evidence="3">
    <location>
        <begin position="111"/>
        <end position="130"/>
    </location>
</feature>
<evidence type="ECO:0000313" key="5">
    <source>
        <dbReference type="WBParaSite" id="EEL_0000582101-mRNA-1"/>
    </source>
</evidence>
<dbReference type="InterPro" id="IPR011107">
    <property type="entry name" value="PPI_Ypi1"/>
</dbReference>
<dbReference type="PANTHER" id="PTHR20835">
    <property type="entry name" value="E3 UBIQUITIN-PROTEIN LIGASE PPP1R11-RELATED"/>
    <property type="match status" value="1"/>
</dbReference>
<sequence>MNTFKQPKKEPESRLTSTAQPTPCCKPSLIATFDVPTINRTEMSRLNEETNNTKTITVIEEPIDPTVAVQQLTLSPELSHEPRVRWSADTIDNEFLGRHKSKCCCIYKKSKKWDESSDNDSDSVRPFQDCETNHCRGHVEKRFRPLSGGDGDESGPSCSS</sequence>
<reference evidence="5" key="1">
    <citation type="submission" date="2017-02" db="UniProtKB">
        <authorList>
            <consortium name="WormBaseParasite"/>
        </authorList>
    </citation>
    <scope>IDENTIFICATION</scope>
</reference>
<evidence type="ECO:0000256" key="1">
    <source>
        <dbReference type="ARBA" id="ARBA00021994"/>
    </source>
</evidence>
<dbReference type="STRING" id="1147741.A0A0R3RUV1"/>
<dbReference type="GO" id="GO:0004865">
    <property type="term" value="F:protein serine/threonine phosphatase inhibitor activity"/>
    <property type="evidence" value="ECO:0007669"/>
    <property type="project" value="InterPro"/>
</dbReference>
<name>A0A0R3RUV1_9BILA</name>
<accession>A0A0R3RUV1</accession>